<gene>
    <name evidence="1" type="ORF">DB32_003237</name>
</gene>
<dbReference type="KEGG" id="samy:DB32_003237"/>
<dbReference type="AlphaFoldDB" id="A0A0F6YIR9"/>
<dbReference type="RefSeq" id="WP_053233297.1">
    <property type="nucleotide sequence ID" value="NZ_CP011125.1"/>
</dbReference>
<dbReference type="EMBL" id="CP011125">
    <property type="protein sequence ID" value="AKF06088.1"/>
    <property type="molecule type" value="Genomic_DNA"/>
</dbReference>
<organism evidence="1 2">
    <name type="scientific">Sandaracinus amylolyticus</name>
    <dbReference type="NCBI Taxonomy" id="927083"/>
    <lineage>
        <taxon>Bacteria</taxon>
        <taxon>Pseudomonadati</taxon>
        <taxon>Myxococcota</taxon>
        <taxon>Polyangia</taxon>
        <taxon>Polyangiales</taxon>
        <taxon>Sandaracinaceae</taxon>
        <taxon>Sandaracinus</taxon>
    </lineage>
</organism>
<sequence length="320" mass="32522">MAKRFTELAELTTPADVDVLALEDIAADETKKITVANLRAVMRGTALELVPADAPGAAVGLSGNNLAGSFEAKFFLSAPAGEPADPATSGPYYLHFDDGGSNEEDVIVIRRVGAVRHLASPLQHDYLSGSATVAYAGPATSPATVGGMPATAFARLEALDFEHTQNPEDNGVATPGNSGKWAHSNHVHPAAGAAAISFDPTGLTIPATNVQEAIEQAIAPIAPTTEIGTSRSVGTSDHGRTIICSAAGAVTITALVAEPGTTVALLQAGTGKVSVVGDTGVTVAAEPDFVPSSRAEGCLLVAHWLANNYLLVTGSLEDAP</sequence>
<protein>
    <submittedName>
        <fullName evidence="1">Uncharacterized protein</fullName>
    </submittedName>
</protein>
<keyword evidence="2" id="KW-1185">Reference proteome</keyword>
<dbReference type="Proteomes" id="UP000034883">
    <property type="component" value="Chromosome"/>
</dbReference>
<name>A0A0F6YIR9_9BACT</name>
<proteinExistence type="predicted"/>
<evidence type="ECO:0000313" key="1">
    <source>
        <dbReference type="EMBL" id="AKF06088.1"/>
    </source>
</evidence>
<evidence type="ECO:0000313" key="2">
    <source>
        <dbReference type="Proteomes" id="UP000034883"/>
    </source>
</evidence>
<reference evidence="1 2" key="1">
    <citation type="submission" date="2015-03" db="EMBL/GenBank/DDBJ databases">
        <title>Genome assembly of Sandaracinus amylolyticus DSM 53668.</title>
        <authorList>
            <person name="Sharma G."/>
            <person name="Subramanian S."/>
        </authorList>
    </citation>
    <scope>NUCLEOTIDE SEQUENCE [LARGE SCALE GENOMIC DNA]</scope>
    <source>
        <strain evidence="1 2">DSM 53668</strain>
    </source>
</reference>
<accession>A0A0F6YIR9</accession>
<dbReference type="STRING" id="927083.DB32_003237"/>